<feature type="region of interest" description="Disordered" evidence="1">
    <location>
        <begin position="636"/>
        <end position="679"/>
    </location>
</feature>
<feature type="compositionally biased region" description="Low complexity" evidence="1">
    <location>
        <begin position="645"/>
        <end position="654"/>
    </location>
</feature>
<accession>A0ABQ8UUP0</accession>
<organism evidence="2 3">
    <name type="scientific">Paratrimastix pyriformis</name>
    <dbReference type="NCBI Taxonomy" id="342808"/>
    <lineage>
        <taxon>Eukaryota</taxon>
        <taxon>Metamonada</taxon>
        <taxon>Preaxostyla</taxon>
        <taxon>Paratrimastigidae</taxon>
        <taxon>Paratrimastix</taxon>
    </lineage>
</organism>
<proteinExistence type="predicted"/>
<evidence type="ECO:0000313" key="2">
    <source>
        <dbReference type="EMBL" id="KAJ4462156.1"/>
    </source>
</evidence>
<evidence type="ECO:0000313" key="3">
    <source>
        <dbReference type="Proteomes" id="UP001141327"/>
    </source>
</evidence>
<feature type="region of interest" description="Disordered" evidence="1">
    <location>
        <begin position="757"/>
        <end position="817"/>
    </location>
</feature>
<dbReference type="EMBL" id="JAPMOS010000004">
    <property type="protein sequence ID" value="KAJ4462156.1"/>
    <property type="molecule type" value="Genomic_DNA"/>
</dbReference>
<name>A0ABQ8UUP0_9EUKA</name>
<dbReference type="Proteomes" id="UP001141327">
    <property type="component" value="Unassembled WGS sequence"/>
</dbReference>
<protein>
    <submittedName>
        <fullName evidence="2">Uncharacterized protein</fullName>
    </submittedName>
</protein>
<evidence type="ECO:0000256" key="1">
    <source>
        <dbReference type="SAM" id="MobiDB-lite"/>
    </source>
</evidence>
<feature type="compositionally biased region" description="Gly residues" evidence="1">
    <location>
        <begin position="779"/>
        <end position="794"/>
    </location>
</feature>
<feature type="compositionally biased region" description="Low complexity" evidence="1">
    <location>
        <begin position="665"/>
        <end position="679"/>
    </location>
</feature>
<keyword evidence="3" id="KW-1185">Reference proteome</keyword>
<reference evidence="2" key="1">
    <citation type="journal article" date="2022" name="bioRxiv">
        <title>Genomics of Preaxostyla Flagellates Illuminates Evolutionary Transitions and the Path Towards Mitochondrial Loss.</title>
        <authorList>
            <person name="Novak L.V.F."/>
            <person name="Treitli S.C."/>
            <person name="Pyrih J."/>
            <person name="Halakuc P."/>
            <person name="Pipaliya S.V."/>
            <person name="Vacek V."/>
            <person name="Brzon O."/>
            <person name="Soukal P."/>
            <person name="Eme L."/>
            <person name="Dacks J.B."/>
            <person name="Karnkowska A."/>
            <person name="Elias M."/>
            <person name="Hampl V."/>
        </authorList>
    </citation>
    <scope>NUCLEOTIDE SEQUENCE</scope>
    <source>
        <strain evidence="2">RCP-MX</strain>
    </source>
</reference>
<sequence>MLESTSGEKLFLRKQLMPIPGLPKSISVTVQEAKGLSVYCVYLPAEYKFQVYDTNLYPLYGYLLSRCPGILGIHLTPHLLLALQDCGGESSRVLVISKMLAWAPQGASLNPQQKSFILEQFEMAQGQRAKGYFKPFPTELLSSAMPHMPAAMQNPTDEQVVLDGFFVYSEDSLYELRPKVRPVTFFRHLLRRPNLFKHSFAESIATTCDMDVFRHFGDIADEFFTKGAHDQAFRLSMLMYRHLSEQLVLVYLHCICSAPTPEIRDALLDELSRSLRHIDLRESPELLGLLSQCRFVRPFLECALSRSQTSAVQHQLRDLLAVPGDLIAVLKLMFAQPEGALQHFTRLLRLLPALDDRALVAVCQACELQPGTPLAKLAADGGDDLQRRCVEMQLASLCLLTHRRRAAGEDGSTLLIEFLSSQRGRYGTAFAVQWCADWGCWDEAALVHFMLREWEPELECRLEGARLRARTGGREALAREAAGVMLPVLSHTQDLPTQASLLMQGLLFWRANELPLGPLEAHLAGRMDLYGPALCQVLLEEATLARIPPPGAPEEAAGQPVPVPGHLLPVPLDVGLLAGAVGQALRRDLEATARVAQSSFAVPSERLWTALTENLAKDPDKRACLLVPNSVLAIAAPPPPPSPARPASSAGGTPAPLPPQERPAQEQAGPAAPQPTASATAPQGDLYVFTCGHSYNGPTFRESLETLHKYIGNICPPTSFGVAVVEAAYRLPTIPLACPRCLYHSLVKLKTGPAAAPTLPPQSQPSLASQLLRPPLLGGPAGAGGGGSLGGLMVGEGRPAGPRAQPSARIHTTGASR</sequence>
<gene>
    <name evidence="2" type="ORF">PAPYR_1337</name>
</gene>
<comment type="caution">
    <text evidence="2">The sequence shown here is derived from an EMBL/GenBank/DDBJ whole genome shotgun (WGS) entry which is preliminary data.</text>
</comment>